<dbReference type="Proteomes" id="UP001332243">
    <property type="component" value="Unassembled WGS sequence"/>
</dbReference>
<comment type="catalytic activity">
    <reaction evidence="1">
        <text>ATP + protein L-histidine = ADP + protein N-phospho-L-histidine.</text>
        <dbReference type="EC" id="2.7.13.3"/>
    </reaction>
</comment>
<dbReference type="SMART" id="SM00387">
    <property type="entry name" value="HATPase_c"/>
    <property type="match status" value="1"/>
</dbReference>
<feature type="transmembrane region" description="Helical" evidence="9">
    <location>
        <begin position="12"/>
        <end position="33"/>
    </location>
</feature>
<evidence type="ECO:0000256" key="4">
    <source>
        <dbReference type="ARBA" id="ARBA00022679"/>
    </source>
</evidence>
<evidence type="ECO:0000256" key="7">
    <source>
        <dbReference type="ARBA" id="ARBA00022840"/>
    </source>
</evidence>
<comment type="caution">
    <text evidence="11">The sequence shown here is derived from an EMBL/GenBank/DDBJ whole genome shotgun (WGS) entry which is preliminary data.</text>
</comment>
<feature type="domain" description="Histidine kinase/HSP90-like ATPase" evidence="10">
    <location>
        <begin position="188"/>
        <end position="281"/>
    </location>
</feature>
<feature type="transmembrane region" description="Helical" evidence="9">
    <location>
        <begin position="39"/>
        <end position="57"/>
    </location>
</feature>
<dbReference type="CDD" id="cd16917">
    <property type="entry name" value="HATPase_UhpB-NarQ-NarX-like"/>
    <property type="match status" value="1"/>
</dbReference>
<accession>A0ABU7RMG5</accession>
<dbReference type="PANTHER" id="PTHR24421">
    <property type="entry name" value="NITRATE/NITRITE SENSOR PROTEIN NARX-RELATED"/>
    <property type="match status" value="1"/>
</dbReference>
<evidence type="ECO:0000256" key="1">
    <source>
        <dbReference type="ARBA" id="ARBA00000085"/>
    </source>
</evidence>
<evidence type="ECO:0000256" key="6">
    <source>
        <dbReference type="ARBA" id="ARBA00022777"/>
    </source>
</evidence>
<evidence type="ECO:0000256" key="9">
    <source>
        <dbReference type="SAM" id="Phobius"/>
    </source>
</evidence>
<dbReference type="SUPFAM" id="SSF55874">
    <property type="entry name" value="ATPase domain of HSP90 chaperone/DNA topoisomerase II/histidine kinase"/>
    <property type="match status" value="1"/>
</dbReference>
<name>A0ABU7RMG5_9ACTN</name>
<dbReference type="Gene3D" id="3.30.565.10">
    <property type="entry name" value="Histidine kinase-like ATPase, C-terminal domain"/>
    <property type="match status" value="1"/>
</dbReference>
<evidence type="ECO:0000256" key="3">
    <source>
        <dbReference type="ARBA" id="ARBA00022553"/>
    </source>
</evidence>
<evidence type="ECO:0000256" key="2">
    <source>
        <dbReference type="ARBA" id="ARBA00012438"/>
    </source>
</evidence>
<keyword evidence="9" id="KW-0812">Transmembrane</keyword>
<keyword evidence="5" id="KW-0547">Nucleotide-binding</keyword>
<reference evidence="11 12" key="1">
    <citation type="submission" date="2024-01" db="EMBL/GenBank/DDBJ databases">
        <title>Genome insights into Plantactinospora sonchi sp. nov.</title>
        <authorList>
            <person name="Wang L."/>
        </authorList>
    </citation>
    <scope>NUCLEOTIDE SEQUENCE [LARGE SCALE GENOMIC DNA]</scope>
    <source>
        <strain evidence="11 12">NEAU-QY2</strain>
    </source>
</reference>
<dbReference type="InterPro" id="IPR003594">
    <property type="entry name" value="HATPase_dom"/>
</dbReference>
<dbReference type="InterPro" id="IPR036890">
    <property type="entry name" value="HATPase_C_sf"/>
</dbReference>
<evidence type="ECO:0000259" key="10">
    <source>
        <dbReference type="SMART" id="SM00387"/>
    </source>
</evidence>
<dbReference type="RefSeq" id="WP_331212814.1">
    <property type="nucleotide sequence ID" value="NZ_JAZGQK010000003.1"/>
</dbReference>
<dbReference type="Gene3D" id="1.20.5.1930">
    <property type="match status" value="1"/>
</dbReference>
<gene>
    <name evidence="11" type="ORF">V1633_04200</name>
</gene>
<organism evidence="11 12">
    <name type="scientific">Plantactinospora sonchi</name>
    <dbReference type="NCBI Taxonomy" id="1544735"/>
    <lineage>
        <taxon>Bacteria</taxon>
        <taxon>Bacillati</taxon>
        <taxon>Actinomycetota</taxon>
        <taxon>Actinomycetes</taxon>
        <taxon>Micromonosporales</taxon>
        <taxon>Micromonosporaceae</taxon>
        <taxon>Plantactinospora</taxon>
    </lineage>
</organism>
<evidence type="ECO:0000313" key="12">
    <source>
        <dbReference type="Proteomes" id="UP001332243"/>
    </source>
</evidence>
<dbReference type="InterPro" id="IPR050482">
    <property type="entry name" value="Sensor_HK_TwoCompSys"/>
</dbReference>
<proteinExistence type="predicted"/>
<dbReference type="PANTHER" id="PTHR24421:SF10">
    <property type="entry name" value="NITRATE_NITRITE SENSOR PROTEIN NARQ"/>
    <property type="match status" value="1"/>
</dbReference>
<keyword evidence="9" id="KW-1133">Transmembrane helix</keyword>
<evidence type="ECO:0000256" key="5">
    <source>
        <dbReference type="ARBA" id="ARBA00022741"/>
    </source>
</evidence>
<dbReference type="EC" id="2.7.13.3" evidence="2"/>
<keyword evidence="8" id="KW-0902">Two-component regulatory system</keyword>
<evidence type="ECO:0000256" key="8">
    <source>
        <dbReference type="ARBA" id="ARBA00023012"/>
    </source>
</evidence>
<dbReference type="GO" id="GO:0016301">
    <property type="term" value="F:kinase activity"/>
    <property type="evidence" value="ECO:0007669"/>
    <property type="project" value="UniProtKB-KW"/>
</dbReference>
<keyword evidence="4" id="KW-0808">Transferase</keyword>
<sequence>MNARTRPSGRSTAVPVAAVVISVLVMMMCTVGAQGPPAVVLPPLLVGGAVATAGWALRRSRADRTAYEARLTAWAASEAVLAERLRIARDLHDIVSHGLGLITVRAAATRHLPKSAEVQSALTDIEETSRHATAELRRMLGVLREPSTAGRRAPVESLDDLPGIVRGASRAGLDIGLDVEPLGPVSQGVQVAVCKTVREALSNAARHAGPTNVRVRLYRDGADVVLTVADAGPSVDGWPASPGAGHGLAGVRERVGSLGGTLSAEHVDGGFRVSARIPDEVS</sequence>
<evidence type="ECO:0000313" key="11">
    <source>
        <dbReference type="EMBL" id="MEE6257692.1"/>
    </source>
</evidence>
<keyword evidence="7" id="KW-0067">ATP-binding</keyword>
<keyword evidence="3" id="KW-0597">Phosphoprotein</keyword>
<dbReference type="InterPro" id="IPR011712">
    <property type="entry name" value="Sig_transdc_His_kin_sub3_dim/P"/>
</dbReference>
<dbReference type="EMBL" id="JAZGQK010000003">
    <property type="protein sequence ID" value="MEE6257692.1"/>
    <property type="molecule type" value="Genomic_DNA"/>
</dbReference>
<keyword evidence="12" id="KW-1185">Reference proteome</keyword>
<keyword evidence="6 11" id="KW-0418">Kinase</keyword>
<dbReference type="Pfam" id="PF07730">
    <property type="entry name" value="HisKA_3"/>
    <property type="match status" value="1"/>
</dbReference>
<keyword evidence="9" id="KW-0472">Membrane</keyword>
<dbReference type="Pfam" id="PF02518">
    <property type="entry name" value="HATPase_c"/>
    <property type="match status" value="1"/>
</dbReference>
<protein>
    <recommendedName>
        <fullName evidence="2">histidine kinase</fullName>
        <ecNumber evidence="2">2.7.13.3</ecNumber>
    </recommendedName>
</protein>